<gene>
    <name evidence="3" type="ORF">BESB_055090</name>
</gene>
<dbReference type="VEuPathDB" id="ToxoDB:BESB_055090"/>
<evidence type="ECO:0000313" key="3">
    <source>
        <dbReference type="EMBL" id="PFH35858.1"/>
    </source>
</evidence>
<accession>A0A2A9MBK3</accession>
<evidence type="ECO:0000256" key="2">
    <source>
        <dbReference type="SAM" id="MobiDB-lite"/>
    </source>
</evidence>
<feature type="region of interest" description="Disordered" evidence="2">
    <location>
        <begin position="36"/>
        <end position="65"/>
    </location>
</feature>
<dbReference type="AlphaFoldDB" id="A0A2A9MBK3"/>
<keyword evidence="1" id="KW-0175">Coiled coil</keyword>
<evidence type="ECO:0000256" key="1">
    <source>
        <dbReference type="SAM" id="Coils"/>
    </source>
</evidence>
<comment type="caution">
    <text evidence="3">The sequence shown here is derived from an EMBL/GenBank/DDBJ whole genome shotgun (WGS) entry which is preliminary data.</text>
</comment>
<feature type="compositionally biased region" description="Low complexity" evidence="2">
    <location>
        <begin position="36"/>
        <end position="55"/>
    </location>
</feature>
<proteinExistence type="predicted"/>
<dbReference type="GeneID" id="40310438"/>
<dbReference type="Proteomes" id="UP000224006">
    <property type="component" value="Chromosome IV"/>
</dbReference>
<sequence>MKARDRRVVVVVSLWQCLRAVLLSLFYCLRSGKTNAPVVSSSPPSPAEPALSESPTQRLETSPSRTSFLLPPLVSNVLDGERDGAFPFSISIPALQLVSASFSSHERVAAEAPIVENDRIRPLEALLAHDPAYFRLRAQAEEKRRAEEKKREERKRKEKEEYEAAAPPMFNLDWSGGRLDLDAIIADDAKRGASWATKVLSGDVHKLLAKEAVELRSRIQFACNSYLQDLFRTARPAGGFRLPGTGGDPYWQMPAVRAFMYQQLTRERIKLSIPDSVLQKYVFRSEQLPWNASEKSKTTHQPRQEANPRRGSTLRHEMREREDL</sequence>
<name>A0A2A9MBK3_BESBE</name>
<feature type="region of interest" description="Disordered" evidence="2">
    <location>
        <begin position="292"/>
        <end position="324"/>
    </location>
</feature>
<organism evidence="3 4">
    <name type="scientific">Besnoitia besnoiti</name>
    <name type="common">Apicomplexan protozoan</name>
    <dbReference type="NCBI Taxonomy" id="94643"/>
    <lineage>
        <taxon>Eukaryota</taxon>
        <taxon>Sar</taxon>
        <taxon>Alveolata</taxon>
        <taxon>Apicomplexa</taxon>
        <taxon>Conoidasida</taxon>
        <taxon>Coccidia</taxon>
        <taxon>Eucoccidiorida</taxon>
        <taxon>Eimeriorina</taxon>
        <taxon>Sarcocystidae</taxon>
        <taxon>Besnoitia</taxon>
    </lineage>
</organism>
<dbReference type="EMBL" id="NWUJ01000004">
    <property type="protein sequence ID" value="PFH35858.1"/>
    <property type="molecule type" value="Genomic_DNA"/>
</dbReference>
<feature type="compositionally biased region" description="Polar residues" evidence="2">
    <location>
        <begin position="56"/>
        <end position="65"/>
    </location>
</feature>
<reference evidence="3 4" key="1">
    <citation type="submission" date="2017-09" db="EMBL/GenBank/DDBJ databases">
        <title>Genome sequencing of Besnoitia besnoiti strain Bb-Ger1.</title>
        <authorList>
            <person name="Schares G."/>
            <person name="Venepally P."/>
            <person name="Lorenzi H.A."/>
        </authorList>
    </citation>
    <scope>NUCLEOTIDE SEQUENCE [LARGE SCALE GENOMIC DNA]</scope>
    <source>
        <strain evidence="3 4">Bb-Ger1</strain>
    </source>
</reference>
<feature type="coiled-coil region" evidence="1">
    <location>
        <begin position="136"/>
        <end position="165"/>
    </location>
</feature>
<keyword evidence="4" id="KW-1185">Reference proteome</keyword>
<evidence type="ECO:0000313" key="4">
    <source>
        <dbReference type="Proteomes" id="UP000224006"/>
    </source>
</evidence>
<feature type="compositionally biased region" description="Basic and acidic residues" evidence="2">
    <location>
        <begin position="294"/>
        <end position="324"/>
    </location>
</feature>
<dbReference type="OrthoDB" id="331946at2759"/>
<protein>
    <submittedName>
        <fullName evidence="3">Uncharacterized protein</fullName>
    </submittedName>
</protein>
<dbReference type="KEGG" id="bbes:BESB_055090"/>
<dbReference type="RefSeq" id="XP_029219867.1">
    <property type="nucleotide sequence ID" value="XM_029363944.1"/>
</dbReference>